<gene>
    <name evidence="3" type="ORF">Zm00014a_039863</name>
</gene>
<feature type="region of interest" description="Disordered" evidence="2">
    <location>
        <begin position="703"/>
        <end position="728"/>
    </location>
</feature>
<proteinExistence type="predicted"/>
<sequence>MSQKLQGRSAGPMAADHALPLASSAPSGPVSTHPSAAAAAAAAAAVYYFGLSFALAQGRASGGFDLGAARRRGCRWSRAMELALQEKVAALERQVAELCCRRAEDARANEKVAGIFASHEQRWFAERKSLRRQVHAVVAAARAREAKREEETAELRRQLEEQRDTVALKDRALEQEVQRRQGAEERLRAAEKAEEELRERAGKEAMEHAAEVRKHKAAFVELVSAQRQVEADLARAARLADTADAELRAALERRDEAASTAADLSAEAARLRRDADHKDKILSAMLRKSKIDMEDREMLVREVKMCKARRKQAELEADRWRKMWESRGHRRGSSRSSARGVADLPAGSSDKLLATDAAVACATNETKILFVDHAGGDAKKDHRKTPAKELNAIECVDRYASHVVDDKPAVEEYQGLQEWFQMETEKYTALIQHRHTAEIEAFTEQLRLKDEKLEAFRWRAVSMDVEAARLRSRIHELEGRLARHEKHSAELEALLQDRESENRALEEQLETLQAQALGVEICTPAGGGGQDDGPDDQCIACSPVDVVQRTMASGSSRHQEGTEVSKYETKLGELVTLSPEDHKEDATEALVVSVGDLACAVATAATSVEHERRHDAPASRQSFRSEIEEEEEVYTEPGNAHTTGSSQGQEATSELALVVVPPGHKSSAWKTDIHALAVSYKIKRLKQQLLVLEKLANECKEEEAAATKPSGSEASCSGGGGSRQQPRSRYHTMMSFLSKHVRRYQSLDDKIDDLCARMEESKRSAGRGAGEESQSQSQSAALGQFLEETFQLQRFMVATGQKLLETQSRIAAGLARDRCCCGDGEDGVDMKRLMEVAGALLRDVQRGLEVRIARIIGDLEGTLTFHGILRSTR</sequence>
<evidence type="ECO:0000313" key="3">
    <source>
        <dbReference type="EMBL" id="PWZ30608.1"/>
    </source>
</evidence>
<name>A0A3L6FCC9_MAIZE</name>
<evidence type="ECO:0000256" key="1">
    <source>
        <dbReference type="SAM" id="Coils"/>
    </source>
</evidence>
<dbReference type="PANTHER" id="PTHR47747:SF2">
    <property type="entry name" value="RIBONUCLEASE P PROTEIN SUBUNIT P38-LIKE PROTEIN"/>
    <property type="match status" value="1"/>
</dbReference>
<comment type="caution">
    <text evidence="3">The sequence shown here is derived from an EMBL/GenBank/DDBJ whole genome shotgun (WGS) entry which is preliminary data.</text>
</comment>
<feature type="compositionally biased region" description="Basic and acidic residues" evidence="2">
    <location>
        <begin position="608"/>
        <end position="617"/>
    </location>
</feature>
<dbReference type="Proteomes" id="UP000251960">
    <property type="component" value="Chromosome 3"/>
</dbReference>
<feature type="compositionally biased region" description="Polar residues" evidence="2">
    <location>
        <begin position="640"/>
        <end position="651"/>
    </location>
</feature>
<feature type="coiled-coil region" evidence="1">
    <location>
        <begin position="141"/>
        <end position="200"/>
    </location>
</feature>
<dbReference type="EMBL" id="NCVQ01000004">
    <property type="protein sequence ID" value="PWZ30608.1"/>
    <property type="molecule type" value="Genomic_DNA"/>
</dbReference>
<protein>
    <submittedName>
        <fullName evidence="3">Uncharacterized protein</fullName>
    </submittedName>
</protein>
<accession>A0A3L6FCC9</accession>
<feature type="coiled-coil region" evidence="1">
    <location>
        <begin position="467"/>
        <end position="515"/>
    </location>
</feature>
<organism evidence="3">
    <name type="scientific">Zea mays</name>
    <name type="common">Maize</name>
    <dbReference type="NCBI Taxonomy" id="4577"/>
    <lineage>
        <taxon>Eukaryota</taxon>
        <taxon>Viridiplantae</taxon>
        <taxon>Streptophyta</taxon>
        <taxon>Embryophyta</taxon>
        <taxon>Tracheophyta</taxon>
        <taxon>Spermatophyta</taxon>
        <taxon>Magnoliopsida</taxon>
        <taxon>Liliopsida</taxon>
        <taxon>Poales</taxon>
        <taxon>Poaceae</taxon>
        <taxon>PACMAD clade</taxon>
        <taxon>Panicoideae</taxon>
        <taxon>Andropogonodae</taxon>
        <taxon>Andropogoneae</taxon>
        <taxon>Tripsacinae</taxon>
        <taxon>Zea</taxon>
    </lineage>
</organism>
<feature type="coiled-coil region" evidence="1">
    <location>
        <begin position="233"/>
        <end position="316"/>
    </location>
</feature>
<evidence type="ECO:0000256" key="2">
    <source>
        <dbReference type="SAM" id="MobiDB-lite"/>
    </source>
</evidence>
<feature type="region of interest" description="Disordered" evidence="2">
    <location>
        <begin position="606"/>
        <end position="651"/>
    </location>
</feature>
<dbReference type="AlphaFoldDB" id="A0A3L6FCC9"/>
<dbReference type="PANTHER" id="PTHR47747">
    <property type="entry name" value="RIBONUCLEASE P PROTEIN SUBUNIT P38-LIKE PROTEIN"/>
    <property type="match status" value="1"/>
</dbReference>
<feature type="region of interest" description="Disordered" evidence="2">
    <location>
        <begin position="326"/>
        <end position="346"/>
    </location>
</feature>
<reference evidence="3" key="1">
    <citation type="journal article" date="2018" name="Nat. Genet.">
        <title>Extensive intraspecific gene order and gene structural variations between Mo17 and other maize genomes.</title>
        <authorList>
            <person name="Sun S."/>
            <person name="Zhou Y."/>
            <person name="Chen J."/>
            <person name="Shi J."/>
            <person name="Zhao H."/>
            <person name="Zhao H."/>
            <person name="Song W."/>
            <person name="Zhang M."/>
            <person name="Cui Y."/>
            <person name="Dong X."/>
            <person name="Liu H."/>
            <person name="Ma X."/>
            <person name="Jiao Y."/>
            <person name="Wang B."/>
            <person name="Wei X."/>
            <person name="Stein J.C."/>
            <person name="Glaubitz J.C."/>
            <person name="Lu F."/>
            <person name="Yu G."/>
            <person name="Liang C."/>
            <person name="Fengler K."/>
            <person name="Li B."/>
            <person name="Rafalski A."/>
            <person name="Schnable P.S."/>
            <person name="Ware D.H."/>
            <person name="Buckler E.S."/>
            <person name="Lai J."/>
        </authorList>
    </citation>
    <scope>NUCLEOTIDE SEQUENCE [LARGE SCALE GENOMIC DNA]</scope>
    <source>
        <tissue evidence="3">Seedling</tissue>
    </source>
</reference>
<keyword evidence="1" id="KW-0175">Coiled coil</keyword>